<gene>
    <name evidence="1" type="primary">ORF13038</name>
</gene>
<sequence length="68" mass="7892">MEGLNKAVTEVMVWLESQPVIHVCFYSSESMSMLREIETGRTRGQWLRVTEKVYSIDSSLVHHPCFMT</sequence>
<evidence type="ECO:0000313" key="1">
    <source>
        <dbReference type="EMBL" id="CEK51285.1"/>
    </source>
</evidence>
<reference evidence="1" key="1">
    <citation type="submission" date="2014-12" db="EMBL/GenBank/DDBJ databases">
        <title>Insight into the proteome of Arion vulgaris.</title>
        <authorList>
            <person name="Aradska J."/>
            <person name="Bulat T."/>
            <person name="Smidak R."/>
            <person name="Sarate P."/>
            <person name="Gangsoo J."/>
            <person name="Sialana F."/>
            <person name="Bilban M."/>
            <person name="Lubec G."/>
        </authorList>
    </citation>
    <scope>NUCLEOTIDE SEQUENCE</scope>
    <source>
        <tissue evidence="1">Skin</tissue>
    </source>
</reference>
<protein>
    <submittedName>
        <fullName evidence="1">Uncharacterized protein</fullName>
    </submittedName>
</protein>
<dbReference type="EMBL" id="HACG01004420">
    <property type="protein sequence ID" value="CEK51285.1"/>
    <property type="molecule type" value="Transcribed_RNA"/>
</dbReference>
<proteinExistence type="predicted"/>
<accession>A0A0B6Y718</accession>
<organism evidence="1">
    <name type="scientific">Arion vulgaris</name>
    <dbReference type="NCBI Taxonomy" id="1028688"/>
    <lineage>
        <taxon>Eukaryota</taxon>
        <taxon>Metazoa</taxon>
        <taxon>Spiralia</taxon>
        <taxon>Lophotrochozoa</taxon>
        <taxon>Mollusca</taxon>
        <taxon>Gastropoda</taxon>
        <taxon>Heterobranchia</taxon>
        <taxon>Euthyneura</taxon>
        <taxon>Panpulmonata</taxon>
        <taxon>Eupulmonata</taxon>
        <taxon>Stylommatophora</taxon>
        <taxon>Helicina</taxon>
        <taxon>Arionoidea</taxon>
        <taxon>Arionidae</taxon>
        <taxon>Arion</taxon>
    </lineage>
</organism>
<dbReference type="AlphaFoldDB" id="A0A0B6Y718"/>
<name>A0A0B6Y718_9EUPU</name>